<dbReference type="KEGG" id="pseo:OM33_00450"/>
<dbReference type="Pfam" id="PF01894">
    <property type="entry name" value="YjbQ"/>
    <property type="match status" value="1"/>
</dbReference>
<reference evidence="2 3" key="1">
    <citation type="submission" date="2014-11" db="EMBL/GenBank/DDBJ databases">
        <title>Complete Genome Sequence of Pseudoalteromonas sp. Strain OCN003 Isolated from Kaneohe Bay, Oahu, Hawaii.</title>
        <authorList>
            <person name="Beurmann S."/>
            <person name="Videau P."/>
            <person name="Ushijima B."/>
            <person name="Smith A.M."/>
            <person name="Aeby G.S."/>
            <person name="Callahan S.M."/>
            <person name="Belcaid M."/>
        </authorList>
    </citation>
    <scope>NUCLEOTIDE SEQUENCE [LARGE SCALE GENOMIC DNA]</scope>
    <source>
        <strain evidence="2 3">OCN003</strain>
    </source>
</reference>
<comment type="similarity">
    <text evidence="1">Belongs to the UPF0047 family.</text>
</comment>
<evidence type="ECO:0008006" key="4">
    <source>
        <dbReference type="Google" id="ProtNLM"/>
    </source>
</evidence>
<gene>
    <name evidence="2" type="ORF">OM33_00450</name>
</gene>
<name>A0A0A7ECP0_9GAMM</name>
<evidence type="ECO:0000313" key="2">
    <source>
        <dbReference type="EMBL" id="AIY63802.1"/>
    </source>
</evidence>
<dbReference type="HOGENOM" id="CLU_096980_0_2_6"/>
<keyword evidence="3" id="KW-1185">Reference proteome</keyword>
<dbReference type="PANTHER" id="PTHR30615">
    <property type="entry name" value="UNCHARACTERIZED PROTEIN YJBQ-RELATED"/>
    <property type="match status" value="1"/>
</dbReference>
<dbReference type="eggNOG" id="COG0432">
    <property type="taxonomic scope" value="Bacteria"/>
</dbReference>
<dbReference type="PANTHER" id="PTHR30615:SF8">
    <property type="entry name" value="UPF0047 PROTEIN C4A8.02C"/>
    <property type="match status" value="1"/>
</dbReference>
<proteinExistence type="inferred from homology"/>
<dbReference type="STRING" id="1348114.OM33_00450"/>
<dbReference type="AlphaFoldDB" id="A0A0A7ECP0"/>
<dbReference type="Proteomes" id="UP000030341">
    <property type="component" value="Chromosome 1"/>
</dbReference>
<dbReference type="InterPro" id="IPR035917">
    <property type="entry name" value="YjbQ-like_sf"/>
</dbReference>
<protein>
    <recommendedName>
        <fullName evidence="4">Secondary thiamine-phosphate synthase</fullName>
    </recommendedName>
</protein>
<dbReference type="OrthoDB" id="9801725at2"/>
<dbReference type="PROSITE" id="PS01314">
    <property type="entry name" value="UPF0047"/>
    <property type="match status" value="1"/>
</dbReference>
<dbReference type="EMBL" id="CP009888">
    <property type="protein sequence ID" value="AIY63802.1"/>
    <property type="molecule type" value="Genomic_DNA"/>
</dbReference>
<dbReference type="InterPro" id="IPR001602">
    <property type="entry name" value="UPF0047_YjbQ-like"/>
</dbReference>
<evidence type="ECO:0000256" key="1">
    <source>
        <dbReference type="ARBA" id="ARBA00005534"/>
    </source>
</evidence>
<organism evidence="2 3">
    <name type="scientific">Pseudoalteromonas piratica</name>
    <dbReference type="NCBI Taxonomy" id="1348114"/>
    <lineage>
        <taxon>Bacteria</taxon>
        <taxon>Pseudomonadati</taxon>
        <taxon>Pseudomonadota</taxon>
        <taxon>Gammaproteobacteria</taxon>
        <taxon>Alteromonadales</taxon>
        <taxon>Pseudoalteromonadaceae</taxon>
        <taxon>Pseudoalteromonas</taxon>
    </lineage>
</organism>
<dbReference type="Gene3D" id="2.60.120.460">
    <property type="entry name" value="YjbQ-like"/>
    <property type="match status" value="1"/>
</dbReference>
<dbReference type="SUPFAM" id="SSF111038">
    <property type="entry name" value="YjbQ-like"/>
    <property type="match status" value="1"/>
</dbReference>
<dbReference type="RefSeq" id="WP_038637331.1">
    <property type="nucleotide sequence ID" value="NZ_CP009888.1"/>
</dbReference>
<dbReference type="PIRSF" id="PIRSF004681">
    <property type="entry name" value="UCP004681"/>
    <property type="match status" value="1"/>
</dbReference>
<evidence type="ECO:0000313" key="3">
    <source>
        <dbReference type="Proteomes" id="UP000030341"/>
    </source>
</evidence>
<accession>A0A0A7ECP0</accession>
<sequence length="141" mass="16115">MWLQKTFSLKPRSRGFHLVDNDINAQLPEISRYRIGILHLFIQHTSASLTINENADPTVRMDMESHFNKFVPERQSYYKHDYEGDDDMPAHIKASTLGSSISIPISDGRLNMGTWQGIYLGEHRDYGGARTLVATLQGEMF</sequence>
<dbReference type="NCBIfam" id="TIGR00149">
    <property type="entry name" value="TIGR00149_YjbQ"/>
    <property type="match status" value="1"/>
</dbReference>